<sequence>SLQFPQPLGPSTGISGVGEDDEESQGCVGRRTAGTARGREPRSPQPKRPRLGFFVCLFVCFKSHFCSASGQNRMSKP</sequence>
<dbReference type="Proteomes" id="UP000694380">
    <property type="component" value="Unplaced"/>
</dbReference>
<name>A0A8C3INR6_CHRPI</name>
<evidence type="ECO:0000256" key="1">
    <source>
        <dbReference type="SAM" id="MobiDB-lite"/>
    </source>
</evidence>
<protein>
    <submittedName>
        <fullName evidence="2">Uncharacterized protein</fullName>
    </submittedName>
</protein>
<proteinExistence type="predicted"/>
<dbReference type="AlphaFoldDB" id="A0A8C3INR6"/>
<dbReference type="Ensembl" id="ENSCPBT00000041357.1">
    <property type="protein sequence ID" value="ENSCPBP00000035261.1"/>
    <property type="gene ID" value="ENSCPBG00000024549.1"/>
</dbReference>
<keyword evidence="3" id="KW-1185">Reference proteome</keyword>
<organism evidence="2 3">
    <name type="scientific">Chrysemys picta bellii</name>
    <name type="common">Western painted turtle</name>
    <name type="synonym">Emys bellii</name>
    <dbReference type="NCBI Taxonomy" id="8478"/>
    <lineage>
        <taxon>Eukaryota</taxon>
        <taxon>Metazoa</taxon>
        <taxon>Chordata</taxon>
        <taxon>Craniata</taxon>
        <taxon>Vertebrata</taxon>
        <taxon>Euteleostomi</taxon>
        <taxon>Archelosauria</taxon>
        <taxon>Testudinata</taxon>
        <taxon>Testudines</taxon>
        <taxon>Cryptodira</taxon>
        <taxon>Durocryptodira</taxon>
        <taxon>Testudinoidea</taxon>
        <taxon>Emydidae</taxon>
        <taxon>Chrysemys</taxon>
    </lineage>
</organism>
<feature type="region of interest" description="Disordered" evidence="1">
    <location>
        <begin position="1"/>
        <end position="49"/>
    </location>
</feature>
<evidence type="ECO:0000313" key="2">
    <source>
        <dbReference type="Ensembl" id="ENSCPBP00000035261.1"/>
    </source>
</evidence>
<evidence type="ECO:0000313" key="3">
    <source>
        <dbReference type="Proteomes" id="UP000694380"/>
    </source>
</evidence>
<accession>A0A8C3INR6</accession>
<reference evidence="2" key="2">
    <citation type="submission" date="2025-09" db="UniProtKB">
        <authorList>
            <consortium name="Ensembl"/>
        </authorList>
    </citation>
    <scope>IDENTIFICATION</scope>
</reference>
<reference evidence="2" key="1">
    <citation type="submission" date="2025-08" db="UniProtKB">
        <authorList>
            <consortium name="Ensembl"/>
        </authorList>
    </citation>
    <scope>IDENTIFICATION</scope>
</reference>